<sequence>MHHDEVTTNKQENVLCGAEPEPCRASGTQSPGRNQDSGDRGQGHLPGNLSCSDYTMCLASLWAILPFCSVKYKRRSGKGRGLLSGVWLTSLPRLNSLNQEPGVSLTQDVSLAWGRERQRREAQQC</sequence>
<evidence type="ECO:0000313" key="3">
    <source>
        <dbReference type="Proteomes" id="UP001331515"/>
    </source>
</evidence>
<dbReference type="Proteomes" id="UP001331515">
    <property type="component" value="Unassembled WGS sequence"/>
</dbReference>
<feature type="compositionally biased region" description="Polar residues" evidence="1">
    <location>
        <begin position="26"/>
        <end position="35"/>
    </location>
</feature>
<reference evidence="2 3" key="1">
    <citation type="journal article" date="2023" name="Mol. Biol. Evol.">
        <title>Genomics of Secondarily Temperate Adaptation in the Only Non-Antarctic Icefish.</title>
        <authorList>
            <person name="Rivera-Colon A.G."/>
            <person name="Rayamajhi N."/>
            <person name="Minhas B.F."/>
            <person name="Madrigal G."/>
            <person name="Bilyk K.T."/>
            <person name="Yoon V."/>
            <person name="Hune M."/>
            <person name="Gregory S."/>
            <person name="Cheng C.H.C."/>
            <person name="Catchen J.M."/>
        </authorList>
    </citation>
    <scope>NUCLEOTIDE SEQUENCE [LARGE SCALE GENOMIC DNA]</scope>
    <source>
        <tissue evidence="2">White muscle</tissue>
    </source>
</reference>
<feature type="region of interest" description="Disordered" evidence="1">
    <location>
        <begin position="1"/>
        <end position="45"/>
    </location>
</feature>
<dbReference type="EMBL" id="JAURVH010001532">
    <property type="protein sequence ID" value="KAK5901200.1"/>
    <property type="molecule type" value="Genomic_DNA"/>
</dbReference>
<proteinExistence type="predicted"/>
<organism evidence="2 3">
    <name type="scientific">Champsocephalus gunnari</name>
    <name type="common">Mackerel icefish</name>
    <dbReference type="NCBI Taxonomy" id="52237"/>
    <lineage>
        <taxon>Eukaryota</taxon>
        <taxon>Metazoa</taxon>
        <taxon>Chordata</taxon>
        <taxon>Craniata</taxon>
        <taxon>Vertebrata</taxon>
        <taxon>Euteleostomi</taxon>
        <taxon>Actinopterygii</taxon>
        <taxon>Neopterygii</taxon>
        <taxon>Teleostei</taxon>
        <taxon>Neoteleostei</taxon>
        <taxon>Acanthomorphata</taxon>
        <taxon>Eupercaria</taxon>
        <taxon>Perciformes</taxon>
        <taxon>Notothenioidei</taxon>
        <taxon>Channichthyidae</taxon>
        <taxon>Champsocephalus</taxon>
    </lineage>
</organism>
<evidence type="ECO:0000313" key="2">
    <source>
        <dbReference type="EMBL" id="KAK5901200.1"/>
    </source>
</evidence>
<dbReference type="AlphaFoldDB" id="A0AAN8CEZ0"/>
<gene>
    <name evidence="2" type="ORF">CgunFtcFv8_026095</name>
</gene>
<accession>A0AAN8CEZ0</accession>
<evidence type="ECO:0000256" key="1">
    <source>
        <dbReference type="SAM" id="MobiDB-lite"/>
    </source>
</evidence>
<protein>
    <submittedName>
        <fullName evidence="2">Uncharacterized protein</fullName>
    </submittedName>
</protein>
<name>A0AAN8CEZ0_CHAGU</name>
<keyword evidence="3" id="KW-1185">Reference proteome</keyword>
<comment type="caution">
    <text evidence="2">The sequence shown here is derived from an EMBL/GenBank/DDBJ whole genome shotgun (WGS) entry which is preliminary data.</text>
</comment>